<comment type="similarity">
    <text evidence="1">Belongs to the LysR transcriptional regulatory family.</text>
</comment>
<keyword evidence="3" id="KW-0238">DNA-binding</keyword>
<sequence>MRISLATVEDHSRIMHKLRNILGPLRVLDAVNRAGGVARAAQTLHVTPGAVSHQIRALEAALDTRLCRKEGREAVLTPSGMQLASRVAELFDRVEEAVHEATSLGRPRRVRLKVIPSFAIKWLMPRMAGFYASHGDIDLEVATVARADDVGLGDADFVVRRGHGKWPGVHAQALFDDVLALACAPSLAAEIRHPRDVLEHKLLHSMIAPVSWDAWLAQAGLPSAGARLVPLANAALCLQAAVQGAGIALTQQAYMRDELARGMLVQPLDIALRSGEGYFLVSAPGTLDIRPCAEFAAWVASVA</sequence>
<dbReference type="Proteomes" id="UP000215767">
    <property type="component" value="Unassembled WGS sequence"/>
</dbReference>
<dbReference type="AlphaFoldDB" id="A0A261UME8"/>
<evidence type="ECO:0000256" key="2">
    <source>
        <dbReference type="ARBA" id="ARBA00023015"/>
    </source>
</evidence>
<dbReference type="PROSITE" id="PS50931">
    <property type="entry name" value="HTH_LYSR"/>
    <property type="match status" value="1"/>
</dbReference>
<dbReference type="SUPFAM" id="SSF53850">
    <property type="entry name" value="Periplasmic binding protein-like II"/>
    <property type="match status" value="1"/>
</dbReference>
<dbReference type="GO" id="GO:0003700">
    <property type="term" value="F:DNA-binding transcription factor activity"/>
    <property type="evidence" value="ECO:0007669"/>
    <property type="project" value="InterPro"/>
</dbReference>
<keyword evidence="4" id="KW-0804">Transcription</keyword>
<dbReference type="SUPFAM" id="SSF46785">
    <property type="entry name" value="Winged helix' DNA-binding domain"/>
    <property type="match status" value="1"/>
</dbReference>
<name>A0A261UME8_9BORD</name>
<dbReference type="InterPro" id="IPR000847">
    <property type="entry name" value="LysR_HTH_N"/>
</dbReference>
<reference evidence="7" key="1">
    <citation type="submission" date="2017-05" db="EMBL/GenBank/DDBJ databases">
        <title>Complete and WGS of Bordetella genogroups.</title>
        <authorList>
            <person name="Spilker T."/>
            <person name="Lipuma J."/>
        </authorList>
    </citation>
    <scope>NUCLEOTIDE SEQUENCE [LARGE SCALE GENOMIC DNA]</scope>
    <source>
        <strain evidence="7">AU8856</strain>
    </source>
</reference>
<dbReference type="EMBL" id="NEVS01000004">
    <property type="protein sequence ID" value="OZI63058.1"/>
    <property type="molecule type" value="Genomic_DNA"/>
</dbReference>
<proteinExistence type="inferred from homology"/>
<dbReference type="InterPro" id="IPR036390">
    <property type="entry name" value="WH_DNA-bd_sf"/>
</dbReference>
<accession>A0A261UME8</accession>
<keyword evidence="7" id="KW-1185">Reference proteome</keyword>
<dbReference type="PANTHER" id="PTHR30537:SF79">
    <property type="entry name" value="TRANSCRIPTIONAL REGULATOR-RELATED"/>
    <property type="match status" value="1"/>
</dbReference>
<evidence type="ECO:0000313" key="7">
    <source>
        <dbReference type="Proteomes" id="UP000215767"/>
    </source>
</evidence>
<dbReference type="CDD" id="cd08432">
    <property type="entry name" value="PBP2_GcdR_TrpI_HvrB_AmpR_like"/>
    <property type="match status" value="1"/>
</dbReference>
<dbReference type="OrthoDB" id="8591238at2"/>
<evidence type="ECO:0000256" key="1">
    <source>
        <dbReference type="ARBA" id="ARBA00009437"/>
    </source>
</evidence>
<protein>
    <recommendedName>
        <fullName evidence="5">HTH lysR-type domain-containing protein</fullName>
    </recommendedName>
</protein>
<comment type="caution">
    <text evidence="6">The sequence shown here is derived from an EMBL/GenBank/DDBJ whole genome shotgun (WGS) entry which is preliminary data.</text>
</comment>
<dbReference type="Pfam" id="PF03466">
    <property type="entry name" value="LysR_substrate"/>
    <property type="match status" value="1"/>
</dbReference>
<dbReference type="Gene3D" id="3.40.190.10">
    <property type="entry name" value="Periplasmic binding protein-like II"/>
    <property type="match status" value="2"/>
</dbReference>
<dbReference type="GO" id="GO:0043565">
    <property type="term" value="F:sequence-specific DNA binding"/>
    <property type="evidence" value="ECO:0007669"/>
    <property type="project" value="TreeGrafter"/>
</dbReference>
<dbReference type="InterPro" id="IPR036388">
    <property type="entry name" value="WH-like_DNA-bd_sf"/>
</dbReference>
<dbReference type="InterPro" id="IPR005119">
    <property type="entry name" value="LysR_subst-bd"/>
</dbReference>
<evidence type="ECO:0000313" key="6">
    <source>
        <dbReference type="EMBL" id="OZI63058.1"/>
    </source>
</evidence>
<dbReference type="Gene3D" id="1.10.10.10">
    <property type="entry name" value="Winged helix-like DNA-binding domain superfamily/Winged helix DNA-binding domain"/>
    <property type="match status" value="1"/>
</dbReference>
<dbReference type="PANTHER" id="PTHR30537">
    <property type="entry name" value="HTH-TYPE TRANSCRIPTIONAL REGULATOR"/>
    <property type="match status" value="1"/>
</dbReference>
<feature type="domain" description="HTH lysR-type" evidence="5">
    <location>
        <begin position="25"/>
        <end position="77"/>
    </location>
</feature>
<dbReference type="Pfam" id="PF00126">
    <property type="entry name" value="HTH_1"/>
    <property type="match status" value="1"/>
</dbReference>
<organism evidence="6 7">
    <name type="scientific">Bordetella genomosp. 11</name>
    <dbReference type="NCBI Taxonomy" id="1416808"/>
    <lineage>
        <taxon>Bacteria</taxon>
        <taxon>Pseudomonadati</taxon>
        <taxon>Pseudomonadota</taxon>
        <taxon>Betaproteobacteria</taxon>
        <taxon>Burkholderiales</taxon>
        <taxon>Alcaligenaceae</taxon>
        <taxon>Bordetella</taxon>
    </lineage>
</organism>
<dbReference type="GO" id="GO:0006351">
    <property type="term" value="P:DNA-templated transcription"/>
    <property type="evidence" value="ECO:0007669"/>
    <property type="project" value="TreeGrafter"/>
</dbReference>
<evidence type="ECO:0000256" key="3">
    <source>
        <dbReference type="ARBA" id="ARBA00023125"/>
    </source>
</evidence>
<gene>
    <name evidence="6" type="ORF">CAL28_28540</name>
</gene>
<dbReference type="InterPro" id="IPR058163">
    <property type="entry name" value="LysR-type_TF_proteobact-type"/>
</dbReference>
<evidence type="ECO:0000259" key="5">
    <source>
        <dbReference type="PROSITE" id="PS50931"/>
    </source>
</evidence>
<evidence type="ECO:0000256" key="4">
    <source>
        <dbReference type="ARBA" id="ARBA00023163"/>
    </source>
</evidence>
<keyword evidence="2" id="KW-0805">Transcription regulation</keyword>